<dbReference type="SUPFAM" id="SSF141480">
    <property type="entry name" value="Extracellular hemoglobin linker subunit, receptor domain"/>
    <property type="match status" value="1"/>
</dbReference>
<dbReference type="SMART" id="SM00192">
    <property type="entry name" value="LDLa"/>
    <property type="match status" value="1"/>
</dbReference>
<name>A0A0N7Z862_9ANNE</name>
<evidence type="ECO:0000256" key="1">
    <source>
        <dbReference type="ARBA" id="ARBA00023157"/>
    </source>
</evidence>
<feature type="signal peptide" evidence="4">
    <location>
        <begin position="1"/>
        <end position="17"/>
    </location>
</feature>
<dbReference type="Gene3D" id="2.40.128.620">
    <property type="match status" value="1"/>
</dbReference>
<dbReference type="AlphaFoldDB" id="A0A0N7Z862"/>
<proteinExistence type="predicted"/>
<evidence type="ECO:0000256" key="3">
    <source>
        <dbReference type="SAM" id="Coils"/>
    </source>
</evidence>
<protein>
    <submittedName>
        <fullName evidence="6">Linker l1b</fullName>
    </submittedName>
</protein>
<dbReference type="InterPro" id="IPR002172">
    <property type="entry name" value="LDrepeatLR_classA_rpt"/>
</dbReference>
<dbReference type="InterPro" id="IPR036055">
    <property type="entry name" value="LDL_receptor-like_sf"/>
</dbReference>
<reference evidence="6" key="1">
    <citation type="submission" date="2014-07" db="EMBL/GenBank/DDBJ databases">
        <title>The Crystallographic structure of the giant hemoglobin from Glossoscolex paulistus at 3.2 A resolution.</title>
        <authorList>
            <person name="Bachega J.F.R."/>
            <person name="Maluf F.V."/>
            <person name="Babak A."/>
            <person name="Pereira H.D."/>
            <person name="Carazzolle M.F."/>
            <person name="Orville A."/>
            <person name="Tabak M."/>
            <person name="Garratt R.C."/>
            <person name="Horjales E.R."/>
        </authorList>
    </citation>
    <scope>NUCLEOTIDE SEQUENCE</scope>
    <source>
        <tissue evidence="6">Whole organism</tissue>
    </source>
</reference>
<dbReference type="CDD" id="cd00112">
    <property type="entry name" value="LDLa"/>
    <property type="match status" value="1"/>
</dbReference>
<evidence type="ECO:0000313" key="6">
    <source>
        <dbReference type="EMBL" id="JAI52360.1"/>
    </source>
</evidence>
<keyword evidence="4" id="KW-0732">Signal</keyword>
<feature type="domain" description="Annelid erythrocruorin linker subunit C-terminal" evidence="5">
    <location>
        <begin position="126"/>
        <end position="242"/>
    </location>
</feature>
<sequence>MRCLGKLLLLLLPVGMADFGSLGDATRLALTEAEIKQQFLRLQNLTEEMEEIKLKVRKLPRLTESFYEYRLNARITALEGSGCYPDQVQCGSMTAAQCLSDLFVCDGIKDCSNGRDEDPNICSEDPVKLGNAFVGLSYWSSCNMRNTHRSVLILTASKRSPVFKARVWVKAFLVHHITKDKDEAYEVAGYFNFARRNLLLMPLDLTSKELAVNCFFNRGDHVHLDCKIISPGTFKQCGVLAMARL</sequence>
<dbReference type="EMBL" id="GBIL01023247">
    <property type="protein sequence ID" value="JAI52360.1"/>
    <property type="molecule type" value="Transcribed_RNA"/>
</dbReference>
<evidence type="ECO:0000259" key="5">
    <source>
        <dbReference type="Pfam" id="PF16915"/>
    </source>
</evidence>
<dbReference type="Pfam" id="PF16915">
    <property type="entry name" value="Eryth_link_C"/>
    <property type="match status" value="1"/>
</dbReference>
<feature type="chain" id="PRO_5006016667" evidence="4">
    <location>
        <begin position="18"/>
        <end position="245"/>
    </location>
</feature>
<accession>A0A0N7Z862</accession>
<dbReference type="InterPro" id="IPR036153">
    <property type="entry name" value="Eryth_link_C_sf"/>
</dbReference>
<evidence type="ECO:0000256" key="2">
    <source>
        <dbReference type="PROSITE-ProRule" id="PRU00124"/>
    </source>
</evidence>
<gene>
    <name evidence="6" type="primary">HgBp</name>
</gene>
<dbReference type="PROSITE" id="PS01209">
    <property type="entry name" value="LDLRA_1"/>
    <property type="match status" value="1"/>
</dbReference>
<comment type="caution">
    <text evidence="2">Lacks conserved residue(s) required for the propagation of feature annotation.</text>
</comment>
<organism evidence="6">
    <name type="scientific">Glossoscolex paulistus</name>
    <dbReference type="NCBI Taxonomy" id="1046353"/>
    <lineage>
        <taxon>Eukaryota</taxon>
        <taxon>Metazoa</taxon>
        <taxon>Spiralia</taxon>
        <taxon>Lophotrochozoa</taxon>
        <taxon>Annelida</taxon>
        <taxon>Clitellata</taxon>
        <taxon>Oligochaeta</taxon>
        <taxon>Crassiclitellata</taxon>
        <taxon>Lumbricina</taxon>
        <taxon>Glossoscolecidae</taxon>
        <taxon>Glossoscolex</taxon>
    </lineage>
</organism>
<dbReference type="SUPFAM" id="SSF57424">
    <property type="entry name" value="LDL receptor-like module"/>
    <property type="match status" value="1"/>
</dbReference>
<keyword evidence="1" id="KW-1015">Disulfide bond</keyword>
<dbReference type="InterPro" id="IPR023415">
    <property type="entry name" value="LDLR_class-A_CS"/>
</dbReference>
<feature type="coiled-coil region" evidence="3">
    <location>
        <begin position="28"/>
        <end position="62"/>
    </location>
</feature>
<dbReference type="PROSITE" id="PS50068">
    <property type="entry name" value="LDLRA_2"/>
    <property type="match status" value="1"/>
</dbReference>
<evidence type="ECO:0000256" key="4">
    <source>
        <dbReference type="SAM" id="SignalP"/>
    </source>
</evidence>
<dbReference type="Pfam" id="PF00057">
    <property type="entry name" value="Ldl_recept_a"/>
    <property type="match status" value="1"/>
</dbReference>
<keyword evidence="3" id="KW-0175">Coiled coil</keyword>
<dbReference type="InterPro" id="IPR031639">
    <property type="entry name" value="Eryth_link_C"/>
</dbReference>